<dbReference type="InterPro" id="IPR008538">
    <property type="entry name" value="Uma2"/>
</dbReference>
<evidence type="ECO:0000313" key="3">
    <source>
        <dbReference type="Proteomes" id="UP001501237"/>
    </source>
</evidence>
<name>A0ABP6Q5E7_9ACTN</name>
<dbReference type="Gene3D" id="3.90.1570.10">
    <property type="entry name" value="tt1808, chain A"/>
    <property type="match status" value="1"/>
</dbReference>
<evidence type="ECO:0000259" key="1">
    <source>
        <dbReference type="Pfam" id="PF05685"/>
    </source>
</evidence>
<protein>
    <recommendedName>
        <fullName evidence="1">Putative restriction endonuclease domain-containing protein</fullName>
    </recommendedName>
</protein>
<dbReference type="CDD" id="cd06260">
    <property type="entry name" value="DUF820-like"/>
    <property type="match status" value="1"/>
</dbReference>
<dbReference type="InterPro" id="IPR012296">
    <property type="entry name" value="Nuclease_put_TT1808"/>
</dbReference>
<gene>
    <name evidence="2" type="ORF">GCM10010468_09570</name>
</gene>
<feature type="domain" description="Putative restriction endonuclease" evidence="1">
    <location>
        <begin position="17"/>
        <end position="185"/>
    </location>
</feature>
<organism evidence="2 3">
    <name type="scientific">Actinocorallia longicatena</name>
    <dbReference type="NCBI Taxonomy" id="111803"/>
    <lineage>
        <taxon>Bacteria</taxon>
        <taxon>Bacillati</taxon>
        <taxon>Actinomycetota</taxon>
        <taxon>Actinomycetes</taxon>
        <taxon>Streptosporangiales</taxon>
        <taxon>Thermomonosporaceae</taxon>
        <taxon>Actinocorallia</taxon>
    </lineage>
</organism>
<reference evidence="3" key="1">
    <citation type="journal article" date="2019" name="Int. J. Syst. Evol. Microbiol.">
        <title>The Global Catalogue of Microorganisms (GCM) 10K type strain sequencing project: providing services to taxonomists for standard genome sequencing and annotation.</title>
        <authorList>
            <consortium name="The Broad Institute Genomics Platform"/>
            <consortium name="The Broad Institute Genome Sequencing Center for Infectious Disease"/>
            <person name="Wu L."/>
            <person name="Ma J."/>
        </authorList>
    </citation>
    <scope>NUCLEOTIDE SEQUENCE [LARGE SCALE GENOMIC DNA]</scope>
    <source>
        <strain evidence="3">JCM 9377</strain>
    </source>
</reference>
<keyword evidence="3" id="KW-1185">Reference proteome</keyword>
<dbReference type="EMBL" id="BAAAUV010000002">
    <property type="protein sequence ID" value="GAA3198096.1"/>
    <property type="molecule type" value="Genomic_DNA"/>
</dbReference>
<dbReference type="SUPFAM" id="SSF52980">
    <property type="entry name" value="Restriction endonuclease-like"/>
    <property type="match status" value="1"/>
</dbReference>
<dbReference type="Proteomes" id="UP001501237">
    <property type="component" value="Unassembled WGS sequence"/>
</dbReference>
<dbReference type="RefSeq" id="WP_344822523.1">
    <property type="nucleotide sequence ID" value="NZ_BAAAUV010000002.1"/>
</dbReference>
<sequence length="196" mass="21564">MLPDQTIVSAGLHLTEEEYDALPREVADLIEVVDGRVVHREPPSSERRRVVRNLVAALSPVRPTPGSAEVRRDADMKFSTRRGRSRFTIRRPDVSVFRPLPEGAEPTSADVCTAIEVTDPASRTGFAQKLAEYAGQRIPVFLVVAVDKGRVQSVDEYRLDGSGRSYEVAAVHSERLAVELSEGLNLNATFADLARV</sequence>
<comment type="caution">
    <text evidence="2">The sequence shown here is derived from an EMBL/GenBank/DDBJ whole genome shotgun (WGS) entry which is preliminary data.</text>
</comment>
<dbReference type="InterPro" id="IPR011335">
    <property type="entry name" value="Restrct_endonuc-II-like"/>
</dbReference>
<evidence type="ECO:0000313" key="2">
    <source>
        <dbReference type="EMBL" id="GAA3198096.1"/>
    </source>
</evidence>
<accession>A0ABP6Q5E7</accession>
<proteinExistence type="predicted"/>
<dbReference type="Pfam" id="PF05685">
    <property type="entry name" value="Uma2"/>
    <property type="match status" value="1"/>
</dbReference>